<dbReference type="InterPro" id="IPR000209">
    <property type="entry name" value="Peptidase_S8/S53_dom"/>
</dbReference>
<dbReference type="GO" id="GO:0004252">
    <property type="term" value="F:serine-type endopeptidase activity"/>
    <property type="evidence" value="ECO:0007669"/>
    <property type="project" value="InterPro"/>
</dbReference>
<keyword evidence="8" id="KW-1185">Reference proteome</keyword>
<dbReference type="InterPro" id="IPR050131">
    <property type="entry name" value="Peptidase_S8_subtilisin-like"/>
</dbReference>
<dbReference type="Proteomes" id="UP001145050">
    <property type="component" value="Unassembled WGS sequence"/>
</dbReference>
<protein>
    <submittedName>
        <fullName evidence="7">S8 family serine peptidase</fullName>
    </submittedName>
</protein>
<dbReference type="EMBL" id="JAMQKB010000020">
    <property type="protein sequence ID" value="MDC3425733.1"/>
    <property type="molecule type" value="Genomic_DNA"/>
</dbReference>
<evidence type="ECO:0000256" key="5">
    <source>
        <dbReference type="PROSITE-ProRule" id="PRU01240"/>
    </source>
</evidence>
<name>A0A9X3WWA5_9BACI</name>
<evidence type="ECO:0000313" key="8">
    <source>
        <dbReference type="Proteomes" id="UP001145050"/>
    </source>
</evidence>
<keyword evidence="3" id="KW-0378">Hydrolase</keyword>
<feature type="domain" description="Peptidase S8/S53" evidence="6">
    <location>
        <begin position="9"/>
        <end position="141"/>
    </location>
</feature>
<organism evidence="7 8">
    <name type="scientific">Terrihalobacillus insolitus</name>
    <dbReference type="NCBI Taxonomy" id="2950438"/>
    <lineage>
        <taxon>Bacteria</taxon>
        <taxon>Bacillati</taxon>
        <taxon>Bacillota</taxon>
        <taxon>Bacilli</taxon>
        <taxon>Bacillales</taxon>
        <taxon>Bacillaceae</taxon>
        <taxon>Terrihalobacillus</taxon>
    </lineage>
</organism>
<evidence type="ECO:0000256" key="2">
    <source>
        <dbReference type="ARBA" id="ARBA00022670"/>
    </source>
</evidence>
<dbReference type="PANTHER" id="PTHR43806">
    <property type="entry name" value="PEPTIDASE S8"/>
    <property type="match status" value="1"/>
</dbReference>
<proteinExistence type="inferred from homology"/>
<dbReference type="GO" id="GO:0006508">
    <property type="term" value="P:proteolysis"/>
    <property type="evidence" value="ECO:0007669"/>
    <property type="project" value="UniProtKB-KW"/>
</dbReference>
<reference evidence="7" key="1">
    <citation type="submission" date="2022-06" db="EMBL/GenBank/DDBJ databases">
        <title>Aquibacillus sp. a new bacterium isolated from soil saline samples.</title>
        <authorList>
            <person name="Galisteo C."/>
            <person name="De La Haba R."/>
            <person name="Sanchez-Porro C."/>
            <person name="Ventosa A."/>
        </authorList>
    </citation>
    <scope>NUCLEOTIDE SEQUENCE</scope>
    <source>
        <strain evidence="7">3ASR75-11</strain>
    </source>
</reference>
<dbReference type="SUPFAM" id="SSF52743">
    <property type="entry name" value="Subtilisin-like"/>
    <property type="match status" value="1"/>
</dbReference>
<sequence>MSFSGGTSSRTLERALDNAYNSGVLLVGAAGNTGYDRKGTIGYPAKYDSVIAVGAVNQFNERAAFSSVGRELEIMAPGVGIQSTVPGGYAMNNGTSMASPHVTGVASLVLEAQPELNNIQIRSALNDTATNLGDSFNYGNGLVNAQSAVNFNESIVTQGKGGNGKKK</sequence>
<dbReference type="PANTHER" id="PTHR43806:SF11">
    <property type="entry name" value="CEREVISIN-RELATED"/>
    <property type="match status" value="1"/>
</dbReference>
<accession>A0A9X3WWA5</accession>
<evidence type="ECO:0000256" key="3">
    <source>
        <dbReference type="ARBA" id="ARBA00022801"/>
    </source>
</evidence>
<evidence type="ECO:0000313" key="7">
    <source>
        <dbReference type="EMBL" id="MDC3425733.1"/>
    </source>
</evidence>
<evidence type="ECO:0000256" key="4">
    <source>
        <dbReference type="ARBA" id="ARBA00022825"/>
    </source>
</evidence>
<dbReference type="GO" id="GO:0005615">
    <property type="term" value="C:extracellular space"/>
    <property type="evidence" value="ECO:0007669"/>
    <property type="project" value="TreeGrafter"/>
</dbReference>
<dbReference type="InterPro" id="IPR036852">
    <property type="entry name" value="Peptidase_S8/S53_dom_sf"/>
</dbReference>
<dbReference type="PROSITE" id="PS51892">
    <property type="entry name" value="SUBTILASE"/>
    <property type="match status" value="1"/>
</dbReference>
<comment type="caution">
    <text evidence="7">The sequence shown here is derived from an EMBL/GenBank/DDBJ whole genome shotgun (WGS) entry which is preliminary data.</text>
</comment>
<dbReference type="InterPro" id="IPR023828">
    <property type="entry name" value="Peptidase_S8_Ser-AS"/>
</dbReference>
<gene>
    <name evidence="7" type="ORF">NC797_14595</name>
</gene>
<evidence type="ECO:0000256" key="1">
    <source>
        <dbReference type="ARBA" id="ARBA00011073"/>
    </source>
</evidence>
<dbReference type="AlphaFoldDB" id="A0A9X3WWA5"/>
<keyword evidence="4" id="KW-0720">Serine protease</keyword>
<comment type="similarity">
    <text evidence="1 5">Belongs to the peptidase S8 family.</text>
</comment>
<dbReference type="Gene3D" id="3.40.50.200">
    <property type="entry name" value="Peptidase S8/S53 domain"/>
    <property type="match status" value="1"/>
</dbReference>
<evidence type="ECO:0000259" key="6">
    <source>
        <dbReference type="Pfam" id="PF00082"/>
    </source>
</evidence>
<comment type="caution">
    <text evidence="5">Lacks conserved residue(s) required for the propagation of feature annotation.</text>
</comment>
<dbReference type="Pfam" id="PF00082">
    <property type="entry name" value="Peptidase_S8"/>
    <property type="match status" value="1"/>
</dbReference>
<keyword evidence="2" id="KW-0645">Protease</keyword>
<dbReference type="PROSITE" id="PS00138">
    <property type="entry name" value="SUBTILASE_SER"/>
    <property type="match status" value="1"/>
</dbReference>